<evidence type="ECO:0000313" key="2">
    <source>
        <dbReference type="EMBL" id="BAT91172.1"/>
    </source>
</evidence>
<feature type="compositionally biased region" description="Basic and acidic residues" evidence="1">
    <location>
        <begin position="26"/>
        <end position="36"/>
    </location>
</feature>
<evidence type="ECO:0000256" key="1">
    <source>
        <dbReference type="SAM" id="MobiDB-lite"/>
    </source>
</evidence>
<feature type="region of interest" description="Disordered" evidence="1">
    <location>
        <begin position="14"/>
        <end position="45"/>
    </location>
</feature>
<proteinExistence type="predicted"/>
<keyword evidence="3" id="KW-1185">Reference proteome</keyword>
<evidence type="ECO:0000313" key="3">
    <source>
        <dbReference type="Proteomes" id="UP000291084"/>
    </source>
</evidence>
<dbReference type="EMBL" id="AP015039">
    <property type="protein sequence ID" value="BAT91172.1"/>
    <property type="molecule type" value="Genomic_DNA"/>
</dbReference>
<organism evidence="2 3">
    <name type="scientific">Vigna angularis var. angularis</name>
    <dbReference type="NCBI Taxonomy" id="157739"/>
    <lineage>
        <taxon>Eukaryota</taxon>
        <taxon>Viridiplantae</taxon>
        <taxon>Streptophyta</taxon>
        <taxon>Embryophyta</taxon>
        <taxon>Tracheophyta</taxon>
        <taxon>Spermatophyta</taxon>
        <taxon>Magnoliopsida</taxon>
        <taxon>eudicotyledons</taxon>
        <taxon>Gunneridae</taxon>
        <taxon>Pentapetalae</taxon>
        <taxon>rosids</taxon>
        <taxon>fabids</taxon>
        <taxon>Fabales</taxon>
        <taxon>Fabaceae</taxon>
        <taxon>Papilionoideae</taxon>
        <taxon>50 kb inversion clade</taxon>
        <taxon>NPAAA clade</taxon>
        <taxon>indigoferoid/millettioid clade</taxon>
        <taxon>Phaseoleae</taxon>
        <taxon>Vigna</taxon>
    </lineage>
</organism>
<accession>A0A0S3SEB3</accession>
<protein>
    <submittedName>
        <fullName evidence="2">Uncharacterized protein</fullName>
    </submittedName>
</protein>
<reference evidence="2 3" key="1">
    <citation type="journal article" date="2015" name="Sci. Rep.">
        <title>The power of single molecule real-time sequencing technology in the de novo assembly of a eukaryotic genome.</title>
        <authorList>
            <person name="Sakai H."/>
            <person name="Naito K."/>
            <person name="Ogiso-Tanaka E."/>
            <person name="Takahashi Y."/>
            <person name="Iseki K."/>
            <person name="Muto C."/>
            <person name="Satou K."/>
            <person name="Teruya K."/>
            <person name="Shiroma A."/>
            <person name="Shimoji M."/>
            <person name="Hirano T."/>
            <person name="Itoh T."/>
            <person name="Kaga A."/>
            <person name="Tomooka N."/>
        </authorList>
    </citation>
    <scope>NUCLEOTIDE SEQUENCE [LARGE SCALE GENOMIC DNA]</scope>
    <source>
        <strain evidence="3">cv. Shumari</strain>
    </source>
</reference>
<sequence length="80" mass="9419">MIYRNLKKGMGKVPIEVKSSRVGSNKLDDEASDDKNQPSSSHLGRLEHADLDFNYQFTLDRERRQSNQHNNLYMLHFHCR</sequence>
<dbReference type="AlphaFoldDB" id="A0A0S3SEB3"/>
<gene>
    <name evidence="2" type="primary">Vigan.06G248300</name>
    <name evidence="2" type="ORF">VIGAN_06248300</name>
</gene>
<dbReference type="Proteomes" id="UP000291084">
    <property type="component" value="Chromosome 6"/>
</dbReference>
<name>A0A0S3SEB3_PHAAN</name>